<dbReference type="Gene3D" id="3.40.50.2000">
    <property type="entry name" value="Glycogen Phosphorylase B"/>
    <property type="match status" value="1"/>
</dbReference>
<proteinExistence type="predicted"/>
<evidence type="ECO:0000313" key="1">
    <source>
        <dbReference type="EMBL" id="RZU98360.1"/>
    </source>
</evidence>
<dbReference type="EMBL" id="SHLI01000001">
    <property type="protein sequence ID" value="RZU98360.1"/>
    <property type="molecule type" value="Genomic_DNA"/>
</dbReference>
<accession>A0A4Q8CZK9</accession>
<sequence>MQESERQSAINARPRVLLIASGGGHWTQLLRLRPAWVRCDVAYATTDAGYRPDVIRADDIDPPRFYVIPPANMHHKLRLAWQFLAVVRLIVRERPDAVVTTGASAGYFALRLGRILGSRTVWVDSIANAAELSLAGRRIGPYADLWLTQWPELAGEPGAGDRPVFRGAVI</sequence>
<gene>
    <name evidence="1" type="ORF">EV698_0605</name>
</gene>
<dbReference type="GO" id="GO:0006488">
    <property type="term" value="P:dolichol-linked oligosaccharide biosynthetic process"/>
    <property type="evidence" value="ECO:0007669"/>
    <property type="project" value="InterPro"/>
</dbReference>
<protein>
    <submittedName>
        <fullName evidence="1">Oligosaccharide biosynthesis protein Alg14</fullName>
    </submittedName>
</protein>
<organism evidence="1 2">
    <name type="scientific">Spiribacter vilamensis</name>
    <dbReference type="NCBI Taxonomy" id="531306"/>
    <lineage>
        <taxon>Bacteria</taxon>
        <taxon>Pseudomonadati</taxon>
        <taxon>Pseudomonadota</taxon>
        <taxon>Gammaproteobacteria</taxon>
        <taxon>Chromatiales</taxon>
        <taxon>Ectothiorhodospiraceae</taxon>
        <taxon>Spiribacter</taxon>
    </lineage>
</organism>
<dbReference type="Proteomes" id="UP000292298">
    <property type="component" value="Unassembled WGS sequence"/>
</dbReference>
<dbReference type="AlphaFoldDB" id="A0A4Q8CZK9"/>
<evidence type="ECO:0000313" key="2">
    <source>
        <dbReference type="Proteomes" id="UP000292298"/>
    </source>
</evidence>
<keyword evidence="2" id="KW-1185">Reference proteome</keyword>
<comment type="caution">
    <text evidence="1">The sequence shown here is derived from an EMBL/GenBank/DDBJ whole genome shotgun (WGS) entry which is preliminary data.</text>
</comment>
<dbReference type="RefSeq" id="WP_207220484.1">
    <property type="nucleotide sequence ID" value="NZ_SHLI01000001.1"/>
</dbReference>
<dbReference type="SUPFAM" id="SSF53756">
    <property type="entry name" value="UDP-Glycosyltransferase/glycogen phosphorylase"/>
    <property type="match status" value="1"/>
</dbReference>
<name>A0A4Q8CZK9_9GAMM</name>
<reference evidence="1 2" key="1">
    <citation type="submission" date="2019-02" db="EMBL/GenBank/DDBJ databases">
        <title>Genomic Encyclopedia of Type Strains, Phase IV (KMG-IV): sequencing the most valuable type-strain genomes for metagenomic binning, comparative biology and taxonomic classification.</title>
        <authorList>
            <person name="Goeker M."/>
        </authorList>
    </citation>
    <scope>NUCLEOTIDE SEQUENCE [LARGE SCALE GENOMIC DNA]</scope>
    <source>
        <strain evidence="1 2">DSM 21056</strain>
    </source>
</reference>